<dbReference type="PANTHER" id="PTHR43253:SF1">
    <property type="entry name" value="TRICORN PROTEASE HOMOLOG 2-RELATED"/>
    <property type="match status" value="1"/>
</dbReference>
<dbReference type="Gene3D" id="3.90.226.10">
    <property type="entry name" value="2-enoyl-CoA Hydratase, Chain A, domain 1"/>
    <property type="match status" value="1"/>
</dbReference>
<evidence type="ECO:0000256" key="1">
    <source>
        <dbReference type="ARBA" id="ARBA00004496"/>
    </source>
</evidence>
<feature type="domain" description="PDZ" evidence="10">
    <location>
        <begin position="760"/>
        <end position="850"/>
    </location>
</feature>
<dbReference type="InterPro" id="IPR012393">
    <property type="entry name" value="Tricorn_protease"/>
</dbReference>
<dbReference type="InterPro" id="IPR001478">
    <property type="entry name" value="PDZ"/>
</dbReference>
<dbReference type="EC" id="3.4.21.-" evidence="7"/>
<dbReference type="RefSeq" id="WP_382407940.1">
    <property type="nucleotide sequence ID" value="NZ_JBHSGU010000002.1"/>
</dbReference>
<dbReference type="PIRSF" id="PIRSF036421">
    <property type="entry name" value="Tricorn_protease"/>
    <property type="match status" value="1"/>
</dbReference>
<feature type="region of interest" description="Disordered" evidence="8">
    <location>
        <begin position="542"/>
        <end position="566"/>
    </location>
</feature>
<dbReference type="SUPFAM" id="SSF52096">
    <property type="entry name" value="ClpP/crotonase"/>
    <property type="match status" value="1"/>
</dbReference>
<evidence type="ECO:0000313" key="11">
    <source>
        <dbReference type="EMBL" id="MFC4700491.1"/>
    </source>
</evidence>
<sequence length="1072" mass="120934">MKSLAIGLLLAASSAALASPLILQPELSPKGDAIAFSYQGDIWTVNADGGRANRLTIHEGYESRPVWSKDASTLAFSSDRFGNDDVFVMPKDGGTPKRLSYHSANDRVISFTHNNEVLFNSRRTYAQVEREWEVLSVSTSGNQTESRFMDALGFDAVVSPDGSKIAFVRGTCRISREAYRGPANRDIWIYDIEKDSYKQLTTFNGNDFMPKWESNDSLYFISARSGKYNVHKADLNGDIDQVTIQSDFGVNHFSINSDASKLVYQAGDSVFSFDPTTQNKKPLNIDVNSDFRFDPVVAKTMTNKVDEYAVSPNGKLSAYVIRGDIYVTRNDKEDKRSVALSTGPARDRDIAWLNDDSLVFVSDREGQNDLYLLRSGDSKQANLFASLKHDVVRISDTPEEEFDPVISPDGKKIAYRQDRGMLVSADITEQGSLSNQVTLLDGWDIPSKVSWSPDSVWLAYSLQDLNFNEEVYIHAADNSRKPVNVSMHPKYDSNPVWSPDGSKLGFVSMRNNGDFDVWFAWLKKEDWQRSKEEWRRIELDDDKPKNKKSDDENKSDKNEDSPDTKEEQIAAIEIDFDGIYQRLEQVTSFTGNETQMLFSKDGEHVYYTTGGAGRQNFKVERNLYKIKWDGEDKKTLIGKDKQPGQLALDESGKHLFTLLDSGQINRIDTKNDKVEALNVSSRMNINYAQERAQIFDEGWRALNAGFYDPQFHGRDWQALRDKYRPIALKASTKEDFQYIFNLMLGQLNASHMGMARGENQKQTQSQKTGLLGIEGQQHSNGFEVLSVLAQSPADRVESTLKEGDVIVAVNQQSTVNTNFYSLLSDSINTPVLLNVKRDNKDIELVIWPTASLSSELYDDWVNERRRMTDKLSKGRLGYLHIRGMNWSSFERFERELMAAGYGKDGIVIDVRYNGGGWTTDYLMTVLSVKQHAYTIPRGATDDIVKHHSKFKHTYPFAERLPLSAWTKPSIAMSNENSYSNAEIFSHAYKALGIGKLVGRPTFGAVISTGGYGLVDGSFVRMPFRGWWVKETGENMERVPATPDIEVFNPPAYKAKGVDPQLERAVKELLKDI</sequence>
<dbReference type="PANTHER" id="PTHR43253">
    <property type="entry name" value="TRICORN PROTEASE HOMOLOG 2-RELATED"/>
    <property type="match status" value="1"/>
</dbReference>
<keyword evidence="6 7" id="KW-0720">Serine protease</keyword>
<dbReference type="SUPFAM" id="SSF82171">
    <property type="entry name" value="DPP6 N-terminal domain-like"/>
    <property type="match status" value="1"/>
</dbReference>
<evidence type="ECO:0000256" key="8">
    <source>
        <dbReference type="SAM" id="MobiDB-lite"/>
    </source>
</evidence>
<feature type="signal peptide" evidence="9">
    <location>
        <begin position="1"/>
        <end position="18"/>
    </location>
</feature>
<organism evidence="11 12">
    <name type="scientific">Glaciecola siphonariae</name>
    <dbReference type="NCBI Taxonomy" id="521012"/>
    <lineage>
        <taxon>Bacteria</taxon>
        <taxon>Pseudomonadati</taxon>
        <taxon>Pseudomonadota</taxon>
        <taxon>Gammaproteobacteria</taxon>
        <taxon>Alteromonadales</taxon>
        <taxon>Alteromonadaceae</taxon>
        <taxon>Glaciecola</taxon>
    </lineage>
</organism>
<gene>
    <name evidence="11" type="ORF">ACFO4O_10000</name>
</gene>
<dbReference type="Pfam" id="PF14684">
    <property type="entry name" value="Tricorn_C1"/>
    <property type="match status" value="1"/>
</dbReference>
<feature type="chain" id="PRO_5047067800" description="Tricorn protease homolog" evidence="9">
    <location>
        <begin position="19"/>
        <end position="1072"/>
    </location>
</feature>
<dbReference type="CDD" id="cd07562">
    <property type="entry name" value="Peptidase_S41_TRI"/>
    <property type="match status" value="1"/>
</dbReference>
<dbReference type="InterPro" id="IPR005151">
    <property type="entry name" value="Tail-specific_protease"/>
</dbReference>
<dbReference type="SUPFAM" id="SSF50156">
    <property type="entry name" value="PDZ domain-like"/>
    <property type="match status" value="1"/>
</dbReference>
<dbReference type="SMART" id="SM00245">
    <property type="entry name" value="TSPc"/>
    <property type="match status" value="1"/>
</dbReference>
<dbReference type="Gene3D" id="3.30.750.44">
    <property type="match status" value="1"/>
</dbReference>
<dbReference type="Pfam" id="PF03572">
    <property type="entry name" value="Peptidase_S41"/>
    <property type="match status" value="1"/>
</dbReference>
<accession>A0ABV9LVE7</accession>
<reference evidence="12" key="1">
    <citation type="journal article" date="2019" name="Int. J. Syst. Evol. Microbiol.">
        <title>The Global Catalogue of Microorganisms (GCM) 10K type strain sequencing project: providing services to taxonomists for standard genome sequencing and annotation.</title>
        <authorList>
            <consortium name="The Broad Institute Genomics Platform"/>
            <consortium name="The Broad Institute Genome Sequencing Center for Infectious Disease"/>
            <person name="Wu L."/>
            <person name="Ma J."/>
        </authorList>
    </citation>
    <scope>NUCLEOTIDE SEQUENCE [LARGE SCALE GENOMIC DNA]</scope>
    <source>
        <strain evidence="12">KACC 12507</strain>
    </source>
</reference>
<evidence type="ECO:0000256" key="2">
    <source>
        <dbReference type="ARBA" id="ARBA00008524"/>
    </source>
</evidence>
<evidence type="ECO:0000256" key="6">
    <source>
        <dbReference type="ARBA" id="ARBA00022825"/>
    </source>
</evidence>
<comment type="function">
    <text evidence="7">Degrades oligopeptides.</text>
</comment>
<dbReference type="InterPro" id="IPR036034">
    <property type="entry name" value="PDZ_sf"/>
</dbReference>
<dbReference type="Gene3D" id="2.120.10.60">
    <property type="entry name" value="Tricorn protease N-terminal domain"/>
    <property type="match status" value="1"/>
</dbReference>
<dbReference type="Proteomes" id="UP001595897">
    <property type="component" value="Unassembled WGS sequence"/>
</dbReference>
<dbReference type="Pfam" id="PF26549">
    <property type="entry name" value="Tricorn_N"/>
    <property type="match status" value="1"/>
</dbReference>
<comment type="caution">
    <text evidence="11">The sequence shown here is derived from an EMBL/GenBank/DDBJ whole genome shotgun (WGS) entry which is preliminary data.</text>
</comment>
<keyword evidence="9" id="KW-0732">Signal</keyword>
<protein>
    <recommendedName>
        <fullName evidence="7">Tricorn protease homolog</fullName>
        <ecNumber evidence="7">3.4.21.-</ecNumber>
    </recommendedName>
</protein>
<dbReference type="EMBL" id="JBHSGU010000002">
    <property type="protein sequence ID" value="MFC4700491.1"/>
    <property type="molecule type" value="Genomic_DNA"/>
</dbReference>
<comment type="similarity">
    <text evidence="2 7">Belongs to the peptidase S41B family.</text>
</comment>
<dbReference type="SUPFAM" id="SSF69304">
    <property type="entry name" value="Tricorn protease N-terminal domain"/>
    <property type="match status" value="1"/>
</dbReference>
<proteinExistence type="inferred from homology"/>
<dbReference type="Pfam" id="PF26550">
    <property type="entry name" value="Tricorn_2nd"/>
    <property type="match status" value="1"/>
</dbReference>
<dbReference type="Pfam" id="PF00595">
    <property type="entry name" value="PDZ"/>
    <property type="match status" value="1"/>
</dbReference>
<keyword evidence="4 7" id="KW-0645">Protease</keyword>
<dbReference type="Gene3D" id="2.30.42.10">
    <property type="match status" value="1"/>
</dbReference>
<keyword evidence="5 7" id="KW-0378">Hydrolase</keyword>
<dbReference type="InterPro" id="IPR029045">
    <property type="entry name" value="ClpP/crotonase-like_dom_sf"/>
</dbReference>
<evidence type="ECO:0000259" key="10">
    <source>
        <dbReference type="PROSITE" id="PS50106"/>
    </source>
</evidence>
<evidence type="ECO:0000256" key="7">
    <source>
        <dbReference type="PIRNR" id="PIRNR036421"/>
    </source>
</evidence>
<evidence type="ECO:0000313" key="12">
    <source>
        <dbReference type="Proteomes" id="UP001595897"/>
    </source>
</evidence>
<dbReference type="Gene3D" id="2.120.10.30">
    <property type="entry name" value="TolB, C-terminal domain"/>
    <property type="match status" value="3"/>
</dbReference>
<dbReference type="PROSITE" id="PS50106">
    <property type="entry name" value="PDZ"/>
    <property type="match status" value="1"/>
</dbReference>
<keyword evidence="12" id="KW-1185">Reference proteome</keyword>
<evidence type="ECO:0000256" key="4">
    <source>
        <dbReference type="ARBA" id="ARBA00022670"/>
    </source>
</evidence>
<dbReference type="InterPro" id="IPR011042">
    <property type="entry name" value="6-blade_b-propeller_TolB-like"/>
</dbReference>
<name>A0ABV9LVE7_9ALTE</name>
<dbReference type="SMART" id="SM00228">
    <property type="entry name" value="PDZ"/>
    <property type="match status" value="1"/>
</dbReference>
<evidence type="ECO:0000256" key="3">
    <source>
        <dbReference type="ARBA" id="ARBA00022490"/>
    </source>
</evidence>
<comment type="subcellular location">
    <subcellularLocation>
        <location evidence="1 7">Cytoplasm</location>
    </subcellularLocation>
</comment>
<evidence type="ECO:0000256" key="9">
    <source>
        <dbReference type="SAM" id="SignalP"/>
    </source>
</evidence>
<dbReference type="InterPro" id="IPR028204">
    <property type="entry name" value="Tricorn_C1"/>
</dbReference>
<keyword evidence="3 7" id="KW-0963">Cytoplasm</keyword>
<evidence type="ECO:0000256" key="5">
    <source>
        <dbReference type="ARBA" id="ARBA00022801"/>
    </source>
</evidence>